<name>A0A379Y234_SALET</name>
<evidence type="ECO:0000256" key="2">
    <source>
        <dbReference type="SAM" id="Phobius"/>
    </source>
</evidence>
<reference evidence="3 4" key="1">
    <citation type="submission" date="2018-06" db="EMBL/GenBank/DDBJ databases">
        <authorList>
            <consortium name="Pathogen Informatics"/>
            <person name="Doyle S."/>
        </authorList>
    </citation>
    <scope>NUCLEOTIDE SEQUENCE [LARGE SCALE GENOMIC DNA]</scope>
    <source>
        <strain evidence="3 4">NCTC5798</strain>
    </source>
</reference>
<dbReference type="Proteomes" id="UP000255534">
    <property type="component" value="Unassembled WGS sequence"/>
</dbReference>
<protein>
    <submittedName>
        <fullName evidence="3">Plasmid transfer protein</fullName>
    </submittedName>
</protein>
<sequence>MDIKNAWENKTVRISVIGAALIVLIVVISQSIFSTPVKKEKKSQKKDMQTGFLIDDSQMNKLSNEESQRTYSEMVRQNRIDQNAAKADRDKAEKAQQESKAQIASLASQVQQLSTQLSDMQTSRNGNRNLDSGGSRRSVNEQAPATPYQLNPNAAVNGVSSGYAPITPTRNSPMRTITQSSIKTNGTDGVIQVLPISENRIREGREVVAGGEKAPTRSIRGDGTAPVDSKARHAARKDEMYLPATSIITGVLINGLEAPTSLSSKAEPMPVTMRIKKTLSCLIITRWISGIAIYWVQQWEIWLHSVHTFEQTHYLALTQKEKLST</sequence>
<organism evidence="3 4">
    <name type="scientific">Salmonella enterica I</name>
    <dbReference type="NCBI Taxonomy" id="59201"/>
    <lineage>
        <taxon>Bacteria</taxon>
        <taxon>Pseudomonadati</taxon>
        <taxon>Pseudomonadota</taxon>
        <taxon>Gammaproteobacteria</taxon>
        <taxon>Enterobacterales</taxon>
        <taxon>Enterobacteriaceae</taxon>
        <taxon>Salmonella</taxon>
    </lineage>
</organism>
<feature type="region of interest" description="Disordered" evidence="1">
    <location>
        <begin position="208"/>
        <end position="229"/>
    </location>
</feature>
<keyword evidence="2" id="KW-1133">Transmembrane helix</keyword>
<keyword evidence="2" id="KW-0812">Transmembrane</keyword>
<evidence type="ECO:0000313" key="4">
    <source>
        <dbReference type="Proteomes" id="UP000255534"/>
    </source>
</evidence>
<gene>
    <name evidence="3" type="primary">trhB</name>
    <name evidence="3" type="ORF">NCTC5798_06204</name>
</gene>
<evidence type="ECO:0000313" key="3">
    <source>
        <dbReference type="EMBL" id="SUI39808.1"/>
    </source>
</evidence>
<evidence type="ECO:0000256" key="1">
    <source>
        <dbReference type="SAM" id="MobiDB-lite"/>
    </source>
</evidence>
<feature type="compositionally biased region" description="Polar residues" evidence="1">
    <location>
        <begin position="112"/>
        <end position="160"/>
    </location>
</feature>
<keyword evidence="2" id="KW-0472">Membrane</keyword>
<dbReference type="EMBL" id="UGXK01000002">
    <property type="protein sequence ID" value="SUI39808.1"/>
    <property type="molecule type" value="Genomic_DNA"/>
</dbReference>
<proteinExistence type="predicted"/>
<feature type="region of interest" description="Disordered" evidence="1">
    <location>
        <begin position="82"/>
        <end position="101"/>
    </location>
</feature>
<dbReference type="AlphaFoldDB" id="A0A379Y234"/>
<accession>A0A379Y234</accession>
<feature type="transmembrane region" description="Helical" evidence="2">
    <location>
        <begin position="12"/>
        <end position="33"/>
    </location>
</feature>
<feature type="compositionally biased region" description="Basic and acidic residues" evidence="1">
    <location>
        <begin position="86"/>
        <end position="97"/>
    </location>
</feature>
<feature type="region of interest" description="Disordered" evidence="1">
    <location>
        <begin position="112"/>
        <end position="173"/>
    </location>
</feature>